<dbReference type="Pfam" id="PF01381">
    <property type="entry name" value="HTH_3"/>
    <property type="match status" value="1"/>
</dbReference>
<proteinExistence type="predicted"/>
<dbReference type="EMBL" id="NSKD01000007">
    <property type="protein sequence ID" value="PAU78650.1"/>
    <property type="molecule type" value="Genomic_DNA"/>
</dbReference>
<dbReference type="PROSITE" id="PS50943">
    <property type="entry name" value="HTH_CROC1"/>
    <property type="match status" value="1"/>
</dbReference>
<evidence type="ECO:0000313" key="3">
    <source>
        <dbReference type="Proteomes" id="UP000218896"/>
    </source>
</evidence>
<dbReference type="InterPro" id="IPR001387">
    <property type="entry name" value="Cro/C1-type_HTH"/>
</dbReference>
<dbReference type="GO" id="GO:0003677">
    <property type="term" value="F:DNA binding"/>
    <property type="evidence" value="ECO:0007669"/>
    <property type="project" value="InterPro"/>
</dbReference>
<protein>
    <submittedName>
        <fullName evidence="2">Transcriptional regulator</fullName>
    </submittedName>
</protein>
<evidence type="ECO:0000259" key="1">
    <source>
        <dbReference type="PROSITE" id="PS50943"/>
    </source>
</evidence>
<sequence length="98" mass="10981">MSLQERPMPRVSAVDPETRIAQREELERQLAEGTITLGQAIKRMRQNWAGITQQRMAQLAGISVTTLSGLERDNGNATLDTVQRVLRVLGARLTIQLR</sequence>
<dbReference type="InterPro" id="IPR010982">
    <property type="entry name" value="Lambda_DNA-bd_dom_sf"/>
</dbReference>
<dbReference type="AlphaFoldDB" id="A0A2A2F1K6"/>
<dbReference type="Proteomes" id="UP000218896">
    <property type="component" value="Unassembled WGS sequence"/>
</dbReference>
<evidence type="ECO:0000313" key="2">
    <source>
        <dbReference type="EMBL" id="PAU78650.1"/>
    </source>
</evidence>
<feature type="domain" description="HTH cro/C1-type" evidence="1">
    <location>
        <begin position="41"/>
        <end position="96"/>
    </location>
</feature>
<dbReference type="SUPFAM" id="SSF47413">
    <property type="entry name" value="lambda repressor-like DNA-binding domains"/>
    <property type="match status" value="1"/>
</dbReference>
<reference evidence="2 3" key="1">
    <citation type="submission" date="2017-08" db="EMBL/GenBank/DDBJ databases">
        <title>Halovibrio sewagensis sp. nov., isolated from wastewater of high salinity.</title>
        <authorList>
            <person name="Dong X."/>
            <person name="Zhang G."/>
        </authorList>
    </citation>
    <scope>NUCLEOTIDE SEQUENCE [LARGE SCALE GENOMIC DNA]</scope>
    <source>
        <strain evidence="2 3">YL5-2</strain>
    </source>
</reference>
<gene>
    <name evidence="2" type="ORF">CK501_13250</name>
</gene>
<name>A0A2A2F1K6_9GAMM</name>
<accession>A0A2A2F1K6</accession>
<dbReference type="CDD" id="cd00093">
    <property type="entry name" value="HTH_XRE"/>
    <property type="match status" value="1"/>
</dbReference>
<keyword evidence="3" id="KW-1185">Reference proteome</keyword>
<dbReference type="Gene3D" id="1.10.260.40">
    <property type="entry name" value="lambda repressor-like DNA-binding domains"/>
    <property type="match status" value="1"/>
</dbReference>
<organism evidence="2 3">
    <name type="scientific">Halovibrio salipaludis</name>
    <dbReference type="NCBI Taxonomy" id="2032626"/>
    <lineage>
        <taxon>Bacteria</taxon>
        <taxon>Pseudomonadati</taxon>
        <taxon>Pseudomonadota</taxon>
        <taxon>Gammaproteobacteria</taxon>
        <taxon>Oceanospirillales</taxon>
        <taxon>Halomonadaceae</taxon>
        <taxon>Halovibrio</taxon>
    </lineage>
</organism>
<comment type="caution">
    <text evidence="2">The sequence shown here is derived from an EMBL/GenBank/DDBJ whole genome shotgun (WGS) entry which is preliminary data.</text>
</comment>
<dbReference type="SMART" id="SM00530">
    <property type="entry name" value="HTH_XRE"/>
    <property type="match status" value="1"/>
</dbReference>